<sequence length="496" mass="54829">MVVSTEQTSGVSDQETSWESVFSLKISSDNLGADLTIRPGMIKGRALSTSIVIEYLHNKDISQDRIIGDNIYGALKQLQASTGRMDFSPISFVVAQGFPPVRGEDGWVKFYHPQAKRVKIGEDGHADYRNIERYIYVKAGEKLATLFEGIPGKPGMDVFGKPIAPPPIRRPKLTIGKNVQEKGLVQENKPLVEYFATCNGAIFSTESSITVSQELQIDSNVGLGTGNINYDGNVLVKGDVEAATSIKTQGNLMVKGNVETSDLVIARDLEVSGGIKGDGKNVIKIGGHLYAKFIENAEIEVEGDVIVEGFILNSKIHSLGNVILNGSSGNLVSSTVSTYMGLTCATLGSQAELDVTVELGFHFRNEKSFQDLTKRLQVAEKEIEKILPKVQQIKQMVQRSRGQIPEDKKEGYRIVFEEYNKQNKFIELVKQKLEVLKSSRFNPGEVQLVVRKGSYKGSIIKYRRQVEKVEKFQSAFMMRFQPGQDKAAMVAIKPQK</sequence>
<dbReference type="PANTHER" id="PTHR38032">
    <property type="entry name" value="POLYMERASE-RELATED"/>
    <property type="match status" value="1"/>
</dbReference>
<name>A0A2M9Y8A3_9LEPT</name>
<dbReference type="InterPro" id="IPR046865">
    <property type="entry name" value="FapA_b_solenoid"/>
</dbReference>
<comment type="caution">
    <text evidence="2">The sequence shown here is derived from an EMBL/GenBank/DDBJ whole genome shotgun (WGS) entry which is preliminary data.</text>
</comment>
<protein>
    <submittedName>
        <fullName evidence="2">Polymerase</fullName>
    </submittedName>
</protein>
<evidence type="ECO:0000259" key="1">
    <source>
        <dbReference type="Pfam" id="PF20250"/>
    </source>
</evidence>
<dbReference type="Pfam" id="PF03961">
    <property type="entry name" value="FapA"/>
    <property type="match status" value="1"/>
</dbReference>
<accession>A0A2M9Y8A3</accession>
<gene>
    <name evidence="2" type="ORF">CH362_17035</name>
</gene>
<evidence type="ECO:0000313" key="3">
    <source>
        <dbReference type="Proteomes" id="UP000231926"/>
    </source>
</evidence>
<feature type="domain" description="Flagellar Assembly Protein A N-terminal region" evidence="1">
    <location>
        <begin position="22"/>
        <end position="202"/>
    </location>
</feature>
<dbReference type="PANTHER" id="PTHR38032:SF1">
    <property type="entry name" value="RNA-BINDING PROTEIN KHPB N-TERMINAL DOMAIN-CONTAINING PROTEIN"/>
    <property type="match status" value="1"/>
</dbReference>
<evidence type="ECO:0000313" key="2">
    <source>
        <dbReference type="EMBL" id="PJZ47801.1"/>
    </source>
</evidence>
<dbReference type="Proteomes" id="UP000231926">
    <property type="component" value="Unassembled WGS sequence"/>
</dbReference>
<keyword evidence="3" id="KW-1185">Reference proteome</keyword>
<dbReference type="OrthoDB" id="313950at2"/>
<dbReference type="AlphaFoldDB" id="A0A2M9Y8A3"/>
<dbReference type="RefSeq" id="WP_100711525.1">
    <property type="nucleotide sequence ID" value="NZ_NPDR01000010.1"/>
</dbReference>
<dbReference type="EMBL" id="NPDR01000010">
    <property type="protein sequence ID" value="PJZ47801.1"/>
    <property type="molecule type" value="Genomic_DNA"/>
</dbReference>
<dbReference type="InterPro" id="IPR005646">
    <property type="entry name" value="FapA"/>
</dbReference>
<proteinExistence type="predicted"/>
<dbReference type="InterPro" id="IPR046866">
    <property type="entry name" value="FapA_N"/>
</dbReference>
<dbReference type="Pfam" id="PF20250">
    <property type="entry name" value="FapA_N"/>
    <property type="match status" value="1"/>
</dbReference>
<reference evidence="2 3" key="1">
    <citation type="submission" date="2017-07" db="EMBL/GenBank/DDBJ databases">
        <title>Leptospira spp. isolated from tropical soils.</title>
        <authorList>
            <person name="Thibeaux R."/>
            <person name="Iraola G."/>
            <person name="Ferres I."/>
            <person name="Bierque E."/>
            <person name="Girault D."/>
            <person name="Soupe-Gilbert M.-E."/>
            <person name="Picardeau M."/>
            <person name="Goarant C."/>
        </authorList>
    </citation>
    <scope>NUCLEOTIDE SEQUENCE [LARGE SCALE GENOMIC DNA]</scope>
    <source>
        <strain evidence="2 3">FH4-C-A2</strain>
    </source>
</reference>
<organism evidence="2 3">
    <name type="scientific">Leptospira saintgironsiae</name>
    <dbReference type="NCBI Taxonomy" id="2023183"/>
    <lineage>
        <taxon>Bacteria</taxon>
        <taxon>Pseudomonadati</taxon>
        <taxon>Spirochaetota</taxon>
        <taxon>Spirochaetia</taxon>
        <taxon>Leptospirales</taxon>
        <taxon>Leptospiraceae</taxon>
        <taxon>Leptospira</taxon>
    </lineage>
</organism>